<evidence type="ECO:0000259" key="3">
    <source>
        <dbReference type="Pfam" id="PF01841"/>
    </source>
</evidence>
<keyword evidence="2" id="KW-0812">Transmembrane</keyword>
<accession>A0A918CHP7</accession>
<dbReference type="RefSeq" id="WP_189084759.1">
    <property type="nucleotide sequence ID" value="NZ_BMRJ01000001.1"/>
</dbReference>
<feature type="transmembrane region" description="Helical" evidence="2">
    <location>
        <begin position="104"/>
        <end position="125"/>
    </location>
</feature>
<feature type="transmembrane region" description="Helical" evidence="2">
    <location>
        <begin position="137"/>
        <end position="160"/>
    </location>
</feature>
<feature type="transmembrane region" description="Helical" evidence="2">
    <location>
        <begin position="76"/>
        <end position="92"/>
    </location>
</feature>
<evidence type="ECO:0000256" key="2">
    <source>
        <dbReference type="SAM" id="Phobius"/>
    </source>
</evidence>
<feature type="region of interest" description="Disordered" evidence="1">
    <location>
        <begin position="1"/>
        <end position="21"/>
    </location>
</feature>
<feature type="region of interest" description="Disordered" evidence="1">
    <location>
        <begin position="570"/>
        <end position="621"/>
    </location>
</feature>
<feature type="transmembrane region" description="Helical" evidence="2">
    <location>
        <begin position="630"/>
        <end position="655"/>
    </location>
</feature>
<feature type="compositionally biased region" description="Acidic residues" evidence="1">
    <location>
        <begin position="603"/>
        <end position="617"/>
    </location>
</feature>
<evidence type="ECO:0000313" key="5">
    <source>
        <dbReference type="Proteomes" id="UP000610303"/>
    </source>
</evidence>
<dbReference type="PANTHER" id="PTHR42736:SF1">
    <property type="entry name" value="PROTEIN-GLUTAMINE GAMMA-GLUTAMYLTRANSFERASE"/>
    <property type="match status" value="1"/>
</dbReference>
<dbReference type="Pfam" id="PF01841">
    <property type="entry name" value="Transglut_core"/>
    <property type="match status" value="1"/>
</dbReference>
<keyword evidence="2" id="KW-1133">Transmembrane helix</keyword>
<feature type="domain" description="Transglutaminase-like" evidence="3">
    <location>
        <begin position="451"/>
        <end position="571"/>
    </location>
</feature>
<feature type="transmembrane region" description="Helical" evidence="2">
    <location>
        <begin position="234"/>
        <end position="256"/>
    </location>
</feature>
<feature type="compositionally biased region" description="Polar residues" evidence="1">
    <location>
        <begin position="580"/>
        <end position="594"/>
    </location>
</feature>
<keyword evidence="4" id="KW-0645">Protease</keyword>
<feature type="transmembrane region" description="Helical" evidence="2">
    <location>
        <begin position="53"/>
        <end position="70"/>
    </location>
</feature>
<reference evidence="4" key="1">
    <citation type="journal article" date="2014" name="Int. J. Syst. Evol. Microbiol.">
        <title>Complete genome sequence of Corynebacterium casei LMG S-19264T (=DSM 44701T), isolated from a smear-ripened cheese.</title>
        <authorList>
            <consortium name="US DOE Joint Genome Institute (JGI-PGF)"/>
            <person name="Walter F."/>
            <person name="Albersmeier A."/>
            <person name="Kalinowski J."/>
            <person name="Ruckert C."/>
        </authorList>
    </citation>
    <scope>NUCLEOTIDE SEQUENCE</scope>
    <source>
        <strain evidence="4">JCM 3346</strain>
    </source>
</reference>
<proteinExistence type="predicted"/>
<dbReference type="InterPro" id="IPR038765">
    <property type="entry name" value="Papain-like_cys_pep_sf"/>
</dbReference>
<dbReference type="SUPFAM" id="SSF54001">
    <property type="entry name" value="Cysteine proteinases"/>
    <property type="match status" value="1"/>
</dbReference>
<name>A0A918CHP7_AGRME</name>
<dbReference type="GO" id="GO:0008233">
    <property type="term" value="F:peptidase activity"/>
    <property type="evidence" value="ECO:0007669"/>
    <property type="project" value="UniProtKB-KW"/>
</dbReference>
<sequence>MTASQPILAPASPERRPSAGGVTSTQLVDLGVLAALCLLAVAGYETSFGGMDFLLAAVGGLVVGTGAALLGSVLRLGVLNTVLLALAAYFLLGTPFAMPGQGIAVVLPSLDSLAGLAIGAVYGWADLVTIAAPVEAPYYVAAVPYVATWLVSLVGGLLVLRWLPARRTVLRAAVLLIGPVLLYLSGILLGTDEAFLAAVRGVAFGAIALLWLAWRRRSGIEQGGADGGTLLRRIGGAGAVVGGAVVVGTVAGLAFAPTAAERFVLRDEIVPPFDAREFSSPLAGFRSYTKDLAEEPVLRVRGLEPGDVLRLASMDAYTGRLFTVAGPESAIDGGYAIVGATLPEPALADLGGERRIEVESLGYHDVWLPTVGYGERLQLLDGATAARAGDLRYNADAGTAVLTSGFPVGGRYELDARTQLQPDPESLVDVPVARLELPPVDQLPDVVAAKAEEYAGEEESAIGRIRAIETGLKTNGFLSHGLASDSVASRAGHGADRLIELFTRSQMVGDEEQYAAAMALMVRHLGYPARVVMGFAPEVQEGADEVEVRGEDVTAWVEVPFEGVGWVSFRPTPDQVDVPQEQTPRPKSEPQPQVRQPPRNEATDDELLTTVEIDDTEDEKRDHPFEVPGWVWVLAGSLGIPLAIVFLPLLFVALAKRRRRARRLRERPDRSSAGAWDELVDRYAELGLEPPERATRLQTAAALAGQSSEQGLAGAESLATLAASVDRDVFEGRELDEAVATQRWTEADAVAAAATAAAGRVRRIVSRYRYARRRKRRGRR</sequence>
<evidence type="ECO:0000313" key="4">
    <source>
        <dbReference type="EMBL" id="GGR23494.1"/>
    </source>
</evidence>
<dbReference type="GO" id="GO:0006508">
    <property type="term" value="P:proteolysis"/>
    <property type="evidence" value="ECO:0007669"/>
    <property type="project" value="UniProtKB-KW"/>
</dbReference>
<protein>
    <submittedName>
        <fullName evidence="4">Cysteine protease</fullName>
    </submittedName>
</protein>
<evidence type="ECO:0000256" key="1">
    <source>
        <dbReference type="SAM" id="MobiDB-lite"/>
    </source>
</evidence>
<keyword evidence="5" id="KW-1185">Reference proteome</keyword>
<keyword evidence="2" id="KW-0472">Membrane</keyword>
<feature type="transmembrane region" description="Helical" evidence="2">
    <location>
        <begin position="20"/>
        <end position="41"/>
    </location>
</feature>
<dbReference type="InterPro" id="IPR052901">
    <property type="entry name" value="Bact_TGase-like"/>
</dbReference>
<feature type="transmembrane region" description="Helical" evidence="2">
    <location>
        <begin position="195"/>
        <end position="214"/>
    </location>
</feature>
<comment type="caution">
    <text evidence="4">The sequence shown here is derived from an EMBL/GenBank/DDBJ whole genome shotgun (WGS) entry which is preliminary data.</text>
</comment>
<dbReference type="AlphaFoldDB" id="A0A918CHP7"/>
<keyword evidence="4" id="KW-0378">Hydrolase</keyword>
<dbReference type="EMBL" id="BMRJ01000001">
    <property type="protein sequence ID" value="GGR23494.1"/>
    <property type="molecule type" value="Genomic_DNA"/>
</dbReference>
<dbReference type="Proteomes" id="UP000610303">
    <property type="component" value="Unassembled WGS sequence"/>
</dbReference>
<feature type="transmembrane region" description="Helical" evidence="2">
    <location>
        <begin position="172"/>
        <end position="189"/>
    </location>
</feature>
<dbReference type="Gene3D" id="3.10.620.30">
    <property type="match status" value="1"/>
</dbReference>
<organism evidence="4 5">
    <name type="scientific">Agromyces mediolanus</name>
    <name type="common">Corynebacterium mediolanum</name>
    <dbReference type="NCBI Taxonomy" id="41986"/>
    <lineage>
        <taxon>Bacteria</taxon>
        <taxon>Bacillati</taxon>
        <taxon>Actinomycetota</taxon>
        <taxon>Actinomycetes</taxon>
        <taxon>Micrococcales</taxon>
        <taxon>Microbacteriaceae</taxon>
        <taxon>Agromyces</taxon>
    </lineage>
</organism>
<dbReference type="InterPro" id="IPR002931">
    <property type="entry name" value="Transglutaminase-like"/>
</dbReference>
<dbReference type="PANTHER" id="PTHR42736">
    <property type="entry name" value="PROTEIN-GLUTAMINE GAMMA-GLUTAMYLTRANSFERASE"/>
    <property type="match status" value="1"/>
</dbReference>
<gene>
    <name evidence="4" type="ORF">GCM10010196_16620</name>
</gene>
<reference evidence="4" key="2">
    <citation type="submission" date="2020-09" db="EMBL/GenBank/DDBJ databases">
        <authorList>
            <person name="Sun Q."/>
            <person name="Ohkuma M."/>
        </authorList>
    </citation>
    <scope>NUCLEOTIDE SEQUENCE</scope>
    <source>
        <strain evidence="4">JCM 3346</strain>
    </source>
</reference>